<gene>
    <name evidence="1" type="ORF">KIMC2_12390</name>
</gene>
<dbReference type="EMBL" id="AP026801">
    <property type="protein sequence ID" value="BDR56677.1"/>
    <property type="molecule type" value="Genomic_DNA"/>
</dbReference>
<dbReference type="AlphaFoldDB" id="A0AAU9CRV2"/>
<keyword evidence="2" id="KW-1185">Reference proteome</keyword>
<name>A0AAU9CRV2_9LACO</name>
<dbReference type="Proteomes" id="UP001321804">
    <property type="component" value="Chromosome"/>
</dbReference>
<dbReference type="InterPro" id="IPR019642">
    <property type="entry name" value="DUF2507"/>
</dbReference>
<dbReference type="Gene3D" id="3.30.1380.20">
    <property type="entry name" value="Trafficking protein particle complex subunit 3"/>
    <property type="match status" value="1"/>
</dbReference>
<dbReference type="InterPro" id="IPR024096">
    <property type="entry name" value="NO_sig/Golgi_transp_ligand-bd"/>
</dbReference>
<dbReference type="KEGG" id="xak:KIMC2_12390"/>
<dbReference type="Pfam" id="PF10702">
    <property type="entry name" value="DUF2507"/>
    <property type="match status" value="1"/>
</dbReference>
<accession>A0AAU9CRV2</accession>
<organism evidence="1 2">
    <name type="scientific">Xylocopilactobacillus apis</name>
    <dbReference type="NCBI Taxonomy" id="2932183"/>
    <lineage>
        <taxon>Bacteria</taxon>
        <taxon>Bacillati</taxon>
        <taxon>Bacillota</taxon>
        <taxon>Bacilli</taxon>
        <taxon>Lactobacillales</taxon>
        <taxon>Lactobacillaceae</taxon>
        <taxon>Xylocopilactobacillus</taxon>
    </lineage>
</organism>
<protein>
    <recommendedName>
        <fullName evidence="3">DUF2507 domain-containing protein</fullName>
    </recommendedName>
</protein>
<evidence type="ECO:0008006" key="3">
    <source>
        <dbReference type="Google" id="ProtNLM"/>
    </source>
</evidence>
<evidence type="ECO:0000313" key="1">
    <source>
        <dbReference type="EMBL" id="BDR56677.1"/>
    </source>
</evidence>
<dbReference type="SUPFAM" id="SSF111126">
    <property type="entry name" value="Ligand-binding domain in the NO signalling and Golgi transport"/>
    <property type="match status" value="1"/>
</dbReference>
<evidence type="ECO:0000313" key="2">
    <source>
        <dbReference type="Proteomes" id="UP001321804"/>
    </source>
</evidence>
<sequence>MNKNQIETYLKLTPEQRDSSFLIRDILLNNIFGNDTKKVLYYFGKDLADNFEFSSINDIMTIFQNLGLGQISLSKVKKDIYLFQIEGNEISQRFNLDKKPEFALETGFLAKSISEAIERPAEGQFTVDDKKRTVSIMIQTIPQ</sequence>
<proteinExistence type="predicted"/>
<reference evidence="1 2" key="1">
    <citation type="journal article" date="2023" name="Microbiol. Spectr.">
        <title>Symbiosis of Carpenter Bees with Uncharacterized Lactic Acid Bacteria Showing NAD Auxotrophy.</title>
        <authorList>
            <person name="Kawasaki S."/>
            <person name="Ozawa K."/>
            <person name="Mori T."/>
            <person name="Yamamoto A."/>
            <person name="Ito M."/>
            <person name="Ohkuma M."/>
            <person name="Sakamoto M."/>
            <person name="Matsutani M."/>
        </authorList>
    </citation>
    <scope>NUCLEOTIDE SEQUENCE [LARGE SCALE GENOMIC DNA]</scope>
    <source>
        <strain evidence="1 2">KimC2</strain>
    </source>
</reference>
<dbReference type="RefSeq" id="WP_317695023.1">
    <property type="nucleotide sequence ID" value="NZ_AP026801.1"/>
</dbReference>